<dbReference type="PANTHER" id="PTHR31672">
    <property type="entry name" value="BNACNNG10540D PROTEIN"/>
    <property type="match status" value="1"/>
</dbReference>
<sequence length="401" mass="45448">MTESIHDDCGKNNIVSFMEKRKEDHNIPNILQLPNNILAEIFQKIPIKTLVQSRFVCKFWHRLLSDPQFNEQLFWRTTCLLLRPSRFKVHLVTLKNDSSSPYDVALKLSEDPIVRRTDRLHIVGSCNGLLCLYKLHSWKPPCGRLYISNPITGESLSLPTPPDECIISYPCGFGFSPMSGAYKLVRLRPQNKSRDEPQCWEVLVLTIGSGTWRSIGNFTYCLDYVLYGVCVSGFLHWIDWSRAVICAFDLEREVFHELPLPPSWDLEGKKNISRLDFSVLQGCLSVTVTVTVGSEKKMSSWVMKEHGVKESWSLELTIVDVVVGSPPHWVKFKDGLSAKFGDVPVLLKFRDGQVLLHIGWKLLAYASGKGFAGVEFDGIPIVSEAHVHNPSFVSPKYIIRG</sequence>
<protein>
    <submittedName>
        <fullName evidence="3">F-box protein At3g07870-like</fullName>
    </submittedName>
</protein>
<dbReference type="Pfam" id="PF08268">
    <property type="entry name" value="FBA_3"/>
    <property type="match status" value="1"/>
</dbReference>
<dbReference type="InterPro" id="IPR013187">
    <property type="entry name" value="F-box-assoc_dom_typ3"/>
</dbReference>
<dbReference type="AlphaFoldDB" id="A0A6P5RHG9"/>
<dbReference type="Gene3D" id="1.20.1280.50">
    <property type="match status" value="1"/>
</dbReference>
<evidence type="ECO:0000313" key="2">
    <source>
        <dbReference type="Proteomes" id="UP000515124"/>
    </source>
</evidence>
<feature type="domain" description="F-box" evidence="1">
    <location>
        <begin position="27"/>
        <end position="78"/>
    </location>
</feature>
<dbReference type="Proteomes" id="UP000515124">
    <property type="component" value="Unplaced"/>
</dbReference>
<accession>A0A6P5RHG9</accession>
<reference evidence="3" key="1">
    <citation type="submission" date="2025-08" db="UniProtKB">
        <authorList>
            <consortium name="RefSeq"/>
        </authorList>
    </citation>
    <scope>IDENTIFICATION</scope>
</reference>
<dbReference type="SMART" id="SM00256">
    <property type="entry name" value="FBOX"/>
    <property type="match status" value="1"/>
</dbReference>
<dbReference type="NCBIfam" id="TIGR01640">
    <property type="entry name" value="F_box_assoc_1"/>
    <property type="match status" value="1"/>
</dbReference>
<dbReference type="KEGG" id="pavi:110744600"/>
<dbReference type="InterPro" id="IPR001810">
    <property type="entry name" value="F-box_dom"/>
</dbReference>
<dbReference type="GeneID" id="110744600"/>
<evidence type="ECO:0000313" key="3">
    <source>
        <dbReference type="RefSeq" id="XP_021800281.1"/>
    </source>
</evidence>
<dbReference type="InterPro" id="IPR036047">
    <property type="entry name" value="F-box-like_dom_sf"/>
</dbReference>
<organism evidence="2 3">
    <name type="scientific">Prunus avium</name>
    <name type="common">Cherry</name>
    <name type="synonym">Cerasus avium</name>
    <dbReference type="NCBI Taxonomy" id="42229"/>
    <lineage>
        <taxon>Eukaryota</taxon>
        <taxon>Viridiplantae</taxon>
        <taxon>Streptophyta</taxon>
        <taxon>Embryophyta</taxon>
        <taxon>Tracheophyta</taxon>
        <taxon>Spermatophyta</taxon>
        <taxon>Magnoliopsida</taxon>
        <taxon>eudicotyledons</taxon>
        <taxon>Gunneridae</taxon>
        <taxon>Pentapetalae</taxon>
        <taxon>rosids</taxon>
        <taxon>fabids</taxon>
        <taxon>Rosales</taxon>
        <taxon>Rosaceae</taxon>
        <taxon>Amygdaloideae</taxon>
        <taxon>Amygdaleae</taxon>
        <taxon>Prunus</taxon>
    </lineage>
</organism>
<dbReference type="InterPro" id="IPR017451">
    <property type="entry name" value="F-box-assoc_interact_dom"/>
</dbReference>
<proteinExistence type="predicted"/>
<dbReference type="PROSITE" id="PS50181">
    <property type="entry name" value="FBOX"/>
    <property type="match status" value="1"/>
</dbReference>
<dbReference type="InterPro" id="IPR050796">
    <property type="entry name" value="SCF_F-box_component"/>
</dbReference>
<dbReference type="Pfam" id="PF00646">
    <property type="entry name" value="F-box"/>
    <property type="match status" value="1"/>
</dbReference>
<name>A0A6P5RHG9_PRUAV</name>
<dbReference type="PANTHER" id="PTHR31672:SF10">
    <property type="entry name" value="F-BOX DOMAIN-CONTAINING PROTEIN"/>
    <property type="match status" value="1"/>
</dbReference>
<evidence type="ECO:0000259" key="1">
    <source>
        <dbReference type="PROSITE" id="PS50181"/>
    </source>
</evidence>
<gene>
    <name evidence="3" type="primary">LOC110744600</name>
</gene>
<dbReference type="RefSeq" id="XP_021800281.1">
    <property type="nucleotide sequence ID" value="XM_021944589.1"/>
</dbReference>
<dbReference type="SUPFAM" id="SSF81383">
    <property type="entry name" value="F-box domain"/>
    <property type="match status" value="1"/>
</dbReference>
<keyword evidence="2" id="KW-1185">Reference proteome</keyword>